<feature type="non-terminal residue" evidence="1">
    <location>
        <position position="1"/>
    </location>
</feature>
<feature type="non-terminal residue" evidence="1">
    <location>
        <position position="164"/>
    </location>
</feature>
<accession>A0A091F408</accession>
<organism evidence="1 2">
    <name type="scientific">Corvus brachyrhynchos</name>
    <name type="common">American crow</name>
    <dbReference type="NCBI Taxonomy" id="85066"/>
    <lineage>
        <taxon>Eukaryota</taxon>
        <taxon>Metazoa</taxon>
        <taxon>Chordata</taxon>
        <taxon>Craniata</taxon>
        <taxon>Vertebrata</taxon>
        <taxon>Euteleostomi</taxon>
        <taxon>Archelosauria</taxon>
        <taxon>Archosauria</taxon>
        <taxon>Dinosauria</taxon>
        <taxon>Saurischia</taxon>
        <taxon>Theropoda</taxon>
        <taxon>Coelurosauria</taxon>
        <taxon>Aves</taxon>
        <taxon>Neognathae</taxon>
        <taxon>Neoaves</taxon>
        <taxon>Telluraves</taxon>
        <taxon>Australaves</taxon>
        <taxon>Passeriformes</taxon>
        <taxon>Corvoidea</taxon>
        <taxon>Corvidae</taxon>
        <taxon>Corvus</taxon>
    </lineage>
</organism>
<dbReference type="Proteomes" id="UP000052976">
    <property type="component" value="Unassembled WGS sequence"/>
</dbReference>
<proteinExistence type="predicted"/>
<name>A0A091F408_CORBR</name>
<reference evidence="1 2" key="1">
    <citation type="submission" date="2014-04" db="EMBL/GenBank/DDBJ databases">
        <title>Genome evolution of avian class.</title>
        <authorList>
            <person name="Zhang G."/>
            <person name="Li C."/>
        </authorList>
    </citation>
    <scope>NUCLEOTIDE SEQUENCE [LARGE SCALE GENOMIC DNA]</scope>
    <source>
        <strain evidence="1">BGI_N302</strain>
    </source>
</reference>
<gene>
    <name evidence="1" type="ORF">N302_01576</name>
</gene>
<sequence>SVYLTDKPAPSRWARHSQHKQVAASWMRTMMVHRPISPHTLAVPISAKTSTHSSTLSQVSSFCWGSDCKTQRGGGGQDAGSAWELKRAEAQPSLVGPSEISTRWPWKSQLQKQKAVSSLQLEPTHKSIYLPPRRSRLRHYSITWGHYSKTREAITSVSYIASTP</sequence>
<keyword evidence="2" id="KW-1185">Reference proteome</keyword>
<evidence type="ECO:0000313" key="1">
    <source>
        <dbReference type="EMBL" id="KFO63562.1"/>
    </source>
</evidence>
<protein>
    <submittedName>
        <fullName evidence="1">Uncharacterized protein</fullName>
    </submittedName>
</protein>
<dbReference type="EMBL" id="KK719449">
    <property type="protein sequence ID" value="KFO63562.1"/>
    <property type="molecule type" value="Genomic_DNA"/>
</dbReference>
<evidence type="ECO:0000313" key="2">
    <source>
        <dbReference type="Proteomes" id="UP000052976"/>
    </source>
</evidence>
<dbReference type="AlphaFoldDB" id="A0A091F408"/>